<dbReference type="AlphaFoldDB" id="A0A5A5R2A0"/>
<gene>
    <name evidence="2" type="ORF">MiYa_01585</name>
</gene>
<protein>
    <recommendedName>
        <fullName evidence="4">NfeD-like C-terminal domain-containing protein</fullName>
    </recommendedName>
</protein>
<keyword evidence="1" id="KW-1133">Transmembrane helix</keyword>
<comment type="caution">
    <text evidence="2">The sequence shown here is derived from an EMBL/GenBank/DDBJ whole genome shotgun (WGS) entry which is preliminary data.</text>
</comment>
<name>A0A5A5R2A0_MICAE</name>
<evidence type="ECO:0000313" key="3">
    <source>
        <dbReference type="Proteomes" id="UP000323569"/>
    </source>
</evidence>
<dbReference type="Gene3D" id="2.40.50.140">
    <property type="entry name" value="Nucleic acid-binding proteins"/>
    <property type="match status" value="1"/>
</dbReference>
<organism evidence="2 3">
    <name type="scientific">Microcystis aeruginosa NIES-2519</name>
    <dbReference type="NCBI Taxonomy" id="2303981"/>
    <lineage>
        <taxon>Bacteria</taxon>
        <taxon>Bacillati</taxon>
        <taxon>Cyanobacteriota</taxon>
        <taxon>Cyanophyceae</taxon>
        <taxon>Oscillatoriophycideae</taxon>
        <taxon>Chroococcales</taxon>
        <taxon>Microcystaceae</taxon>
        <taxon>Microcystis</taxon>
    </lineage>
</organism>
<dbReference type="EMBL" id="BHVO01000020">
    <property type="protein sequence ID" value="GCA70053.1"/>
    <property type="molecule type" value="Genomic_DNA"/>
</dbReference>
<evidence type="ECO:0000313" key="2">
    <source>
        <dbReference type="EMBL" id="GCA70053.1"/>
    </source>
</evidence>
<keyword evidence="1" id="KW-0472">Membrane</keyword>
<proteinExistence type="predicted"/>
<dbReference type="Proteomes" id="UP000323569">
    <property type="component" value="Unassembled WGS sequence"/>
</dbReference>
<evidence type="ECO:0008006" key="4">
    <source>
        <dbReference type="Google" id="ProtNLM"/>
    </source>
</evidence>
<evidence type="ECO:0000256" key="1">
    <source>
        <dbReference type="SAM" id="Phobius"/>
    </source>
</evidence>
<accession>A0A5A5R2A0</accession>
<sequence length="117" mass="12970">MTKLMNDQLLTIILISLGVGIGLAILLLILVKLRRRNQQVNSIVDYHSLIGLIAVVHIPFDKNSKGKVRVNVGDSLIDVVAITEGQEQFNVGDQAFILSCRDNKVLVIAEKYIRGDF</sequence>
<reference evidence="2 3" key="1">
    <citation type="submission" date="2018-09" db="EMBL/GenBank/DDBJ databases">
        <title>Evolutionary history of phycoerythrin pigmentation in the water bloom-forming cyanobacterium Microcystis aeruginosa.</title>
        <authorList>
            <person name="Tanabe Y."/>
            <person name="Tanabe Y."/>
            <person name="Yamaguchi H."/>
        </authorList>
    </citation>
    <scope>NUCLEOTIDE SEQUENCE [LARGE SCALE GENOMIC DNA]</scope>
    <source>
        <strain evidence="2 3">NIES-2519</strain>
    </source>
</reference>
<dbReference type="InterPro" id="IPR012340">
    <property type="entry name" value="NA-bd_OB-fold"/>
</dbReference>
<keyword evidence="1" id="KW-0812">Transmembrane</keyword>
<feature type="transmembrane region" description="Helical" evidence="1">
    <location>
        <begin position="12"/>
        <end position="31"/>
    </location>
</feature>